<dbReference type="AlphaFoldDB" id="A0AAD7GWV2"/>
<dbReference type="EMBL" id="JARKIB010000448">
    <property type="protein sequence ID" value="KAJ7707079.1"/>
    <property type="molecule type" value="Genomic_DNA"/>
</dbReference>
<organism evidence="2 3">
    <name type="scientific">Mycena metata</name>
    <dbReference type="NCBI Taxonomy" id="1033252"/>
    <lineage>
        <taxon>Eukaryota</taxon>
        <taxon>Fungi</taxon>
        <taxon>Dikarya</taxon>
        <taxon>Basidiomycota</taxon>
        <taxon>Agaricomycotina</taxon>
        <taxon>Agaricomycetes</taxon>
        <taxon>Agaricomycetidae</taxon>
        <taxon>Agaricales</taxon>
        <taxon>Marasmiineae</taxon>
        <taxon>Mycenaceae</taxon>
        <taxon>Mycena</taxon>
    </lineage>
</organism>
<evidence type="ECO:0000256" key="1">
    <source>
        <dbReference type="SAM" id="MobiDB-lite"/>
    </source>
</evidence>
<feature type="compositionally biased region" description="Polar residues" evidence="1">
    <location>
        <begin position="1"/>
        <end position="16"/>
    </location>
</feature>
<keyword evidence="3" id="KW-1185">Reference proteome</keyword>
<proteinExistence type="predicted"/>
<dbReference type="Proteomes" id="UP001215598">
    <property type="component" value="Unassembled WGS sequence"/>
</dbReference>
<reference evidence="2" key="1">
    <citation type="submission" date="2023-03" db="EMBL/GenBank/DDBJ databases">
        <title>Massive genome expansion in bonnet fungi (Mycena s.s.) driven by repeated elements and novel gene families across ecological guilds.</title>
        <authorList>
            <consortium name="Lawrence Berkeley National Laboratory"/>
            <person name="Harder C.B."/>
            <person name="Miyauchi S."/>
            <person name="Viragh M."/>
            <person name="Kuo A."/>
            <person name="Thoen E."/>
            <person name="Andreopoulos B."/>
            <person name="Lu D."/>
            <person name="Skrede I."/>
            <person name="Drula E."/>
            <person name="Henrissat B."/>
            <person name="Morin E."/>
            <person name="Kohler A."/>
            <person name="Barry K."/>
            <person name="LaButti K."/>
            <person name="Morin E."/>
            <person name="Salamov A."/>
            <person name="Lipzen A."/>
            <person name="Mereny Z."/>
            <person name="Hegedus B."/>
            <person name="Baldrian P."/>
            <person name="Stursova M."/>
            <person name="Weitz H."/>
            <person name="Taylor A."/>
            <person name="Grigoriev I.V."/>
            <person name="Nagy L.G."/>
            <person name="Martin F."/>
            <person name="Kauserud H."/>
        </authorList>
    </citation>
    <scope>NUCLEOTIDE SEQUENCE</scope>
    <source>
        <strain evidence="2">CBHHK182m</strain>
    </source>
</reference>
<name>A0AAD7GWV2_9AGAR</name>
<evidence type="ECO:0000313" key="3">
    <source>
        <dbReference type="Proteomes" id="UP001215598"/>
    </source>
</evidence>
<sequence length="224" mass="25522">MSSSPQTEIAPDQSSIPWWLRKSPPRDLKFTEFGSPTPQFDSPSLVLTRWWHDKRKLKNNFLEQYPLNHPERLTYDPLFQRDHDRLSARLVCAHAIYVYRTVIHRNTVASETVFLQAMSELTTTDYLSAWLTVEPWTILDWGVGWGSGWDSGRNVQVHESVESQSKVFGTWGSTDTSDIATNGWELVSGWGPAPVVDDSAWGTGDGWPVTVQHRRCKGRARPLP</sequence>
<protein>
    <submittedName>
        <fullName evidence="2">Uncharacterized protein</fullName>
    </submittedName>
</protein>
<accession>A0AAD7GWV2</accession>
<gene>
    <name evidence="2" type="ORF">B0H16DRAFT_1746638</name>
</gene>
<comment type="caution">
    <text evidence="2">The sequence shown here is derived from an EMBL/GenBank/DDBJ whole genome shotgun (WGS) entry which is preliminary data.</text>
</comment>
<evidence type="ECO:0000313" key="2">
    <source>
        <dbReference type="EMBL" id="KAJ7707079.1"/>
    </source>
</evidence>
<feature type="region of interest" description="Disordered" evidence="1">
    <location>
        <begin position="1"/>
        <end position="20"/>
    </location>
</feature>